<dbReference type="SUPFAM" id="SSF49562">
    <property type="entry name" value="C2 domain (Calcium/lipid-binding domain, CaLB)"/>
    <property type="match status" value="1"/>
</dbReference>
<name>A0A7S2U5I6_9EUKA</name>
<dbReference type="GO" id="GO:0016314">
    <property type="term" value="F:phosphatidylinositol-3,4,5-trisphosphate 3-phosphatase activity"/>
    <property type="evidence" value="ECO:0007669"/>
    <property type="project" value="TreeGrafter"/>
</dbReference>
<dbReference type="Pfam" id="PF10409">
    <property type="entry name" value="PTEN_C2"/>
    <property type="match status" value="1"/>
</dbReference>
<dbReference type="GO" id="GO:0005829">
    <property type="term" value="C:cytosol"/>
    <property type="evidence" value="ECO:0007669"/>
    <property type="project" value="TreeGrafter"/>
</dbReference>
<organism evidence="3">
    <name type="scientific">Lotharella oceanica</name>
    <dbReference type="NCBI Taxonomy" id="641309"/>
    <lineage>
        <taxon>Eukaryota</taxon>
        <taxon>Sar</taxon>
        <taxon>Rhizaria</taxon>
        <taxon>Cercozoa</taxon>
        <taxon>Chlorarachniophyceae</taxon>
        <taxon>Lotharella</taxon>
    </lineage>
</organism>
<feature type="region of interest" description="Disordered" evidence="1">
    <location>
        <begin position="1"/>
        <end position="24"/>
    </location>
</feature>
<protein>
    <recommendedName>
        <fullName evidence="2">C2 tensin-type domain-containing protein</fullName>
    </recommendedName>
</protein>
<reference evidence="3" key="1">
    <citation type="submission" date="2021-01" db="EMBL/GenBank/DDBJ databases">
        <authorList>
            <person name="Corre E."/>
            <person name="Pelletier E."/>
            <person name="Niang G."/>
            <person name="Scheremetjew M."/>
            <person name="Finn R."/>
            <person name="Kale V."/>
            <person name="Holt S."/>
            <person name="Cochrane G."/>
            <person name="Meng A."/>
            <person name="Brown T."/>
            <person name="Cohen L."/>
        </authorList>
    </citation>
    <scope>NUCLEOTIDE SEQUENCE</scope>
    <source>
        <strain evidence="3">CCMP622</strain>
    </source>
</reference>
<feature type="compositionally biased region" description="Acidic residues" evidence="1">
    <location>
        <begin position="264"/>
        <end position="278"/>
    </location>
</feature>
<dbReference type="PROSITE" id="PS51182">
    <property type="entry name" value="C2_TENSIN"/>
    <property type="match status" value="1"/>
</dbReference>
<feature type="region of interest" description="Disordered" evidence="1">
    <location>
        <begin position="195"/>
        <end position="278"/>
    </location>
</feature>
<dbReference type="InterPro" id="IPR014020">
    <property type="entry name" value="Tensin_C2-dom"/>
</dbReference>
<accession>A0A7S2U5I6</accession>
<gene>
    <name evidence="3" type="ORF">LSP00402_LOCUS22162</name>
</gene>
<feature type="compositionally biased region" description="Low complexity" evidence="1">
    <location>
        <begin position="7"/>
        <end position="24"/>
    </location>
</feature>
<dbReference type="AlphaFoldDB" id="A0A7S2U5I6"/>
<sequence>MEAAIESLTDPSASSSTPSPSSLLVPTQRRYLSYYQHYLSKGLPEEIRKLGLVKVVCHGRIPKYHAKPSDSRSCRPYVQVFQKGELIHTTTGPEDSQYEVSPQDLRLYDSRDTTMEFAIGCNITGDVTVRMRHFQSLKKRITMARFGFHTSFIDDKGEGNSFRLVLSRDDLDVACRSERFDKDFKMELVFGEVKEAPKPEPKPQVEAQQKASTASETGREKEEDIQDLESRLHQVLEDITSDEDIEEKKDEKVKTKTPASSSPEGEDGGFGDLLVDEDDDGEKLLAALHAELDDE</sequence>
<dbReference type="InterPro" id="IPR035892">
    <property type="entry name" value="C2_domain_sf"/>
</dbReference>
<proteinExistence type="predicted"/>
<evidence type="ECO:0000259" key="2">
    <source>
        <dbReference type="PROSITE" id="PS51182"/>
    </source>
</evidence>
<evidence type="ECO:0000313" key="3">
    <source>
        <dbReference type="EMBL" id="CAD9778146.1"/>
    </source>
</evidence>
<dbReference type="EMBL" id="HBHP01036005">
    <property type="protein sequence ID" value="CAD9778146.1"/>
    <property type="molecule type" value="Transcribed_RNA"/>
</dbReference>
<feature type="compositionally biased region" description="Basic and acidic residues" evidence="1">
    <location>
        <begin position="217"/>
        <end position="236"/>
    </location>
</feature>
<dbReference type="InterPro" id="IPR051281">
    <property type="entry name" value="Dual-spec_lipid-protein_phosph"/>
</dbReference>
<dbReference type="PANTHER" id="PTHR12305">
    <property type="entry name" value="PHOSPHATASE WITH HOMOLOGY TO TENSIN"/>
    <property type="match status" value="1"/>
</dbReference>
<evidence type="ECO:0000256" key="1">
    <source>
        <dbReference type="SAM" id="MobiDB-lite"/>
    </source>
</evidence>
<dbReference type="Gene3D" id="2.60.40.1110">
    <property type="match status" value="1"/>
</dbReference>
<dbReference type="SMART" id="SM01326">
    <property type="entry name" value="PTEN_C2"/>
    <property type="match status" value="1"/>
</dbReference>
<feature type="domain" description="C2 tensin-type" evidence="2">
    <location>
        <begin position="48"/>
        <end position="193"/>
    </location>
</feature>